<dbReference type="InterPro" id="IPR012318">
    <property type="entry name" value="HTH_CRP"/>
</dbReference>
<dbReference type="PANTHER" id="PTHR24567:SF74">
    <property type="entry name" value="HTH-TYPE TRANSCRIPTIONAL REGULATOR ARCR"/>
    <property type="match status" value="1"/>
</dbReference>
<sequence length="234" mass="25029">MTTAGRAPGGRPPFWQLLDAGARQRLRASARPVDYPAGAALLQQHERSDHLLVIERGCVKVLVESGGGYRAILAIRGPGDLLGEQAGLDGGSRSATLHALTDVTALHIPLSRFGAVKQADPAVAHALQQVLSGRLREADQQRAATGSAVARPRLAALLLELADRYGTRAPTGEVRIALPLSQDDLAGLVLSSRRTVNRLLEEWREAGWLRTGRLVIELHRPEALARLARGEGAP</sequence>
<dbReference type="SMART" id="SM00419">
    <property type="entry name" value="HTH_CRP"/>
    <property type="match status" value="1"/>
</dbReference>
<dbReference type="PROSITE" id="PS51063">
    <property type="entry name" value="HTH_CRP_2"/>
    <property type="match status" value="1"/>
</dbReference>
<dbReference type="EMBL" id="JZKH01000011">
    <property type="protein sequence ID" value="KJS62532.1"/>
    <property type="molecule type" value="Genomic_DNA"/>
</dbReference>
<keyword evidence="2" id="KW-0238">DNA-binding</keyword>
<organism evidence="6 7">
    <name type="scientific">Streptomyces rubellomurinus (strain ATCC 31215)</name>
    <dbReference type="NCBI Taxonomy" id="359131"/>
    <lineage>
        <taxon>Bacteria</taxon>
        <taxon>Bacillati</taxon>
        <taxon>Actinomycetota</taxon>
        <taxon>Actinomycetes</taxon>
        <taxon>Kitasatosporales</taxon>
        <taxon>Streptomycetaceae</taxon>
        <taxon>Streptomyces</taxon>
    </lineage>
</organism>
<accession>A0A0F2TLD4</accession>
<dbReference type="RefSeq" id="WP_045693425.1">
    <property type="nucleotide sequence ID" value="NZ_JZKH01000011.1"/>
</dbReference>
<proteinExistence type="predicted"/>
<dbReference type="InterPro" id="IPR036390">
    <property type="entry name" value="WH_DNA-bd_sf"/>
</dbReference>
<feature type="domain" description="HTH crp-type" evidence="5">
    <location>
        <begin position="148"/>
        <end position="222"/>
    </location>
</feature>
<dbReference type="GO" id="GO:0003700">
    <property type="term" value="F:DNA-binding transcription factor activity"/>
    <property type="evidence" value="ECO:0007669"/>
    <property type="project" value="TreeGrafter"/>
</dbReference>
<dbReference type="InterPro" id="IPR050397">
    <property type="entry name" value="Env_Response_Regulators"/>
</dbReference>
<dbReference type="Pfam" id="PF00027">
    <property type="entry name" value="cNMP_binding"/>
    <property type="match status" value="1"/>
</dbReference>
<keyword evidence="3" id="KW-0804">Transcription</keyword>
<dbReference type="SUPFAM" id="SSF51206">
    <property type="entry name" value="cAMP-binding domain-like"/>
    <property type="match status" value="1"/>
</dbReference>
<dbReference type="PATRIC" id="fig|359131.3.peg.510"/>
<dbReference type="Gene3D" id="1.10.10.10">
    <property type="entry name" value="Winged helix-like DNA-binding domain superfamily/Winged helix DNA-binding domain"/>
    <property type="match status" value="1"/>
</dbReference>
<evidence type="ECO:0000256" key="2">
    <source>
        <dbReference type="ARBA" id="ARBA00023125"/>
    </source>
</evidence>
<evidence type="ECO:0000259" key="5">
    <source>
        <dbReference type="PROSITE" id="PS51063"/>
    </source>
</evidence>
<reference evidence="6 7" key="1">
    <citation type="submission" date="2015-02" db="EMBL/GenBank/DDBJ databases">
        <authorList>
            <person name="Ju K.-S."/>
            <person name="Doroghazi J.R."/>
            <person name="Metcalf W."/>
        </authorList>
    </citation>
    <scope>NUCLEOTIDE SEQUENCE [LARGE SCALE GENOMIC DNA]</scope>
    <source>
        <strain evidence="6 7">ATCC 31215</strain>
    </source>
</reference>
<dbReference type="Gene3D" id="2.60.120.10">
    <property type="entry name" value="Jelly Rolls"/>
    <property type="match status" value="1"/>
</dbReference>
<dbReference type="PANTHER" id="PTHR24567">
    <property type="entry name" value="CRP FAMILY TRANSCRIPTIONAL REGULATORY PROTEIN"/>
    <property type="match status" value="1"/>
</dbReference>
<dbReference type="InterPro" id="IPR014710">
    <property type="entry name" value="RmlC-like_jellyroll"/>
</dbReference>
<feature type="domain" description="Cyclic nucleotide-binding" evidence="4">
    <location>
        <begin position="14"/>
        <end position="113"/>
    </location>
</feature>
<dbReference type="GO" id="GO:0005829">
    <property type="term" value="C:cytosol"/>
    <property type="evidence" value="ECO:0007669"/>
    <property type="project" value="TreeGrafter"/>
</dbReference>
<evidence type="ECO:0000313" key="7">
    <source>
        <dbReference type="Proteomes" id="UP000033699"/>
    </source>
</evidence>
<dbReference type="InterPro" id="IPR036388">
    <property type="entry name" value="WH-like_DNA-bd_sf"/>
</dbReference>
<dbReference type="CDD" id="cd00038">
    <property type="entry name" value="CAP_ED"/>
    <property type="match status" value="1"/>
</dbReference>
<evidence type="ECO:0000256" key="1">
    <source>
        <dbReference type="ARBA" id="ARBA00023015"/>
    </source>
</evidence>
<dbReference type="SMART" id="SM00100">
    <property type="entry name" value="cNMP"/>
    <property type="match status" value="1"/>
</dbReference>
<dbReference type="Pfam" id="PF13545">
    <property type="entry name" value="HTH_Crp_2"/>
    <property type="match status" value="1"/>
</dbReference>
<evidence type="ECO:0000313" key="6">
    <source>
        <dbReference type="EMBL" id="KJS62532.1"/>
    </source>
</evidence>
<evidence type="ECO:0000256" key="3">
    <source>
        <dbReference type="ARBA" id="ARBA00023163"/>
    </source>
</evidence>
<dbReference type="PROSITE" id="PS50042">
    <property type="entry name" value="CNMP_BINDING_3"/>
    <property type="match status" value="1"/>
</dbReference>
<dbReference type="Proteomes" id="UP000033699">
    <property type="component" value="Unassembled WGS sequence"/>
</dbReference>
<dbReference type="GO" id="GO:0003677">
    <property type="term" value="F:DNA binding"/>
    <property type="evidence" value="ECO:0007669"/>
    <property type="project" value="UniProtKB-KW"/>
</dbReference>
<keyword evidence="7" id="KW-1185">Reference proteome</keyword>
<dbReference type="AlphaFoldDB" id="A0A0F2TLD4"/>
<protein>
    <submittedName>
        <fullName evidence="6">Transcriptional regulator</fullName>
    </submittedName>
</protein>
<name>A0A0F2TLD4_STRR3</name>
<evidence type="ECO:0000259" key="4">
    <source>
        <dbReference type="PROSITE" id="PS50042"/>
    </source>
</evidence>
<comment type="caution">
    <text evidence="6">The sequence shown here is derived from an EMBL/GenBank/DDBJ whole genome shotgun (WGS) entry which is preliminary data.</text>
</comment>
<keyword evidence="1" id="KW-0805">Transcription regulation</keyword>
<dbReference type="OrthoDB" id="41390at2"/>
<dbReference type="InterPro" id="IPR000595">
    <property type="entry name" value="cNMP-bd_dom"/>
</dbReference>
<dbReference type="InterPro" id="IPR018490">
    <property type="entry name" value="cNMP-bd_dom_sf"/>
</dbReference>
<gene>
    <name evidence="6" type="ORF">VM95_07965</name>
</gene>
<dbReference type="SUPFAM" id="SSF46785">
    <property type="entry name" value="Winged helix' DNA-binding domain"/>
    <property type="match status" value="1"/>
</dbReference>